<organism evidence="1 2">
    <name type="scientific">Portunus trituberculatus</name>
    <name type="common">Swimming crab</name>
    <name type="synonym">Neptunus trituberculatus</name>
    <dbReference type="NCBI Taxonomy" id="210409"/>
    <lineage>
        <taxon>Eukaryota</taxon>
        <taxon>Metazoa</taxon>
        <taxon>Ecdysozoa</taxon>
        <taxon>Arthropoda</taxon>
        <taxon>Crustacea</taxon>
        <taxon>Multicrustacea</taxon>
        <taxon>Malacostraca</taxon>
        <taxon>Eumalacostraca</taxon>
        <taxon>Eucarida</taxon>
        <taxon>Decapoda</taxon>
        <taxon>Pleocyemata</taxon>
        <taxon>Brachyura</taxon>
        <taxon>Eubrachyura</taxon>
        <taxon>Portunoidea</taxon>
        <taxon>Portunidae</taxon>
        <taxon>Portuninae</taxon>
        <taxon>Portunus</taxon>
    </lineage>
</organism>
<dbReference type="Proteomes" id="UP000324222">
    <property type="component" value="Unassembled WGS sequence"/>
</dbReference>
<protein>
    <submittedName>
        <fullName evidence="1">Uncharacterized protein</fullName>
    </submittedName>
</protein>
<gene>
    <name evidence="1" type="ORF">E2C01_062660</name>
</gene>
<evidence type="ECO:0000313" key="2">
    <source>
        <dbReference type="Proteomes" id="UP000324222"/>
    </source>
</evidence>
<evidence type="ECO:0000313" key="1">
    <source>
        <dbReference type="EMBL" id="MPC68458.1"/>
    </source>
</evidence>
<dbReference type="AlphaFoldDB" id="A0A5B7HHX9"/>
<reference evidence="1 2" key="1">
    <citation type="submission" date="2019-05" db="EMBL/GenBank/DDBJ databases">
        <title>Another draft genome of Portunus trituberculatus and its Hox gene families provides insights of decapod evolution.</title>
        <authorList>
            <person name="Jeong J.-H."/>
            <person name="Song I."/>
            <person name="Kim S."/>
            <person name="Choi T."/>
            <person name="Kim D."/>
            <person name="Ryu S."/>
            <person name="Kim W."/>
        </authorList>
    </citation>
    <scope>NUCLEOTIDE SEQUENCE [LARGE SCALE GENOMIC DNA]</scope>
    <source>
        <tissue evidence="1">Muscle</tissue>
    </source>
</reference>
<keyword evidence="2" id="KW-1185">Reference proteome</keyword>
<name>A0A5B7HHX9_PORTR</name>
<dbReference type="EMBL" id="VSRR010027875">
    <property type="protein sequence ID" value="MPC68458.1"/>
    <property type="molecule type" value="Genomic_DNA"/>
</dbReference>
<accession>A0A5B7HHX9</accession>
<proteinExistence type="predicted"/>
<sequence>MRGGTGLRGHCKGLTNHYLKKSYFKHNTKIQYARQSTAWTRLARYNQGPRNRRATYEAFKMGLISRPPGDKARLQFHGSPDTSSADDRLPVFA</sequence>
<comment type="caution">
    <text evidence="1">The sequence shown here is derived from an EMBL/GenBank/DDBJ whole genome shotgun (WGS) entry which is preliminary data.</text>
</comment>